<keyword evidence="3" id="KW-0949">S-adenosyl-L-methionine</keyword>
<dbReference type="InterPro" id="IPR029063">
    <property type="entry name" value="SAM-dependent_MTases_sf"/>
</dbReference>
<dbReference type="InterPro" id="IPR001077">
    <property type="entry name" value="COMT_C"/>
</dbReference>
<evidence type="ECO:0000256" key="3">
    <source>
        <dbReference type="ARBA" id="ARBA00022691"/>
    </source>
</evidence>
<dbReference type="AlphaFoldDB" id="A0A6B3RKF7"/>
<dbReference type="SUPFAM" id="SSF53335">
    <property type="entry name" value="S-adenosyl-L-methionine-dependent methyltransferases"/>
    <property type="match status" value="1"/>
</dbReference>
<dbReference type="CDD" id="cd02440">
    <property type="entry name" value="AdoMet_MTases"/>
    <property type="match status" value="1"/>
</dbReference>
<dbReference type="GO" id="GO:0032259">
    <property type="term" value="P:methylation"/>
    <property type="evidence" value="ECO:0007669"/>
    <property type="project" value="UniProtKB-KW"/>
</dbReference>
<keyword evidence="1 5" id="KW-0489">Methyltransferase</keyword>
<dbReference type="GO" id="GO:0008171">
    <property type="term" value="F:O-methyltransferase activity"/>
    <property type="evidence" value="ECO:0007669"/>
    <property type="project" value="InterPro"/>
</dbReference>
<sequence length="341" mass="36282">MSDADGASPSETELTRRMTEDLPVMVALRAAIDRGDMRALLDGRLAAPAGDLALSVLRGAGVVAQGDGQHWRLTPEAADLWRRDGPALEARLRFGLMAAADLILHGEALFSDDRSFFGRAATYGFFRYARALGSGAAQIEDTEPWVRYVAALNQTEAPELAPLVPLAGCRRLLEIGGNVGGFALALLELHPGLQAAVLDLPAVCHIGTRASATHPAAARLKFVPGDIRSDDWPLIGDGKPDAIIFKSVLHDWDLARVPEILTRAARHLAPGGRIIIIERGPLQAEPLISGLSAATNLVFAPFYRAPAVYADLLAGLGLVPLPPQSTVLDMTFHIIGAEKPA</sequence>
<proteinExistence type="predicted"/>
<dbReference type="InterPro" id="IPR016461">
    <property type="entry name" value="COMT-like"/>
</dbReference>
<name>A0A6B3RKF7_9RHOB</name>
<dbReference type="PROSITE" id="PS51683">
    <property type="entry name" value="SAM_OMT_II"/>
    <property type="match status" value="1"/>
</dbReference>
<evidence type="ECO:0000256" key="2">
    <source>
        <dbReference type="ARBA" id="ARBA00022679"/>
    </source>
</evidence>
<dbReference type="RefSeq" id="WP_164611396.1">
    <property type="nucleotide sequence ID" value="NZ_JAAIKE010000003.1"/>
</dbReference>
<accession>A0A6B3RKF7</accession>
<comment type="caution">
    <text evidence="5">The sequence shown here is derived from an EMBL/GenBank/DDBJ whole genome shotgun (WGS) entry which is preliminary data.</text>
</comment>
<dbReference type="Gene3D" id="3.40.50.150">
    <property type="entry name" value="Vaccinia Virus protein VP39"/>
    <property type="match status" value="1"/>
</dbReference>
<keyword evidence="6" id="KW-1185">Reference proteome</keyword>
<reference evidence="5 6" key="1">
    <citation type="submission" date="2020-02" db="EMBL/GenBank/DDBJ databases">
        <title>Rhodobacter algicola sp. nov., isolated from microalga culture.</title>
        <authorList>
            <person name="Park C.-Y."/>
        </authorList>
    </citation>
    <scope>NUCLEOTIDE SEQUENCE [LARGE SCALE GENOMIC DNA]</scope>
    <source>
        <strain evidence="5 6">ETT8</strain>
    </source>
</reference>
<dbReference type="EMBL" id="JAAIKE010000003">
    <property type="protein sequence ID" value="NEX46557.1"/>
    <property type="molecule type" value="Genomic_DNA"/>
</dbReference>
<dbReference type="Proteomes" id="UP000481421">
    <property type="component" value="Unassembled WGS sequence"/>
</dbReference>
<evidence type="ECO:0000313" key="6">
    <source>
        <dbReference type="Proteomes" id="UP000481421"/>
    </source>
</evidence>
<protein>
    <submittedName>
        <fullName evidence="5">Methyltransferase domain-containing protein</fullName>
    </submittedName>
</protein>
<evidence type="ECO:0000256" key="1">
    <source>
        <dbReference type="ARBA" id="ARBA00022603"/>
    </source>
</evidence>
<dbReference type="Pfam" id="PF00891">
    <property type="entry name" value="Methyltransf_2"/>
    <property type="match status" value="1"/>
</dbReference>
<evidence type="ECO:0000313" key="5">
    <source>
        <dbReference type="EMBL" id="NEX46557.1"/>
    </source>
</evidence>
<dbReference type="PANTHER" id="PTHR43712:SF2">
    <property type="entry name" value="O-METHYLTRANSFERASE CICE"/>
    <property type="match status" value="1"/>
</dbReference>
<feature type="domain" description="O-methyltransferase C-terminal" evidence="4">
    <location>
        <begin position="158"/>
        <end position="279"/>
    </location>
</feature>
<keyword evidence="2 5" id="KW-0808">Transferase</keyword>
<dbReference type="PANTHER" id="PTHR43712">
    <property type="entry name" value="PUTATIVE (AFU_ORTHOLOGUE AFUA_4G14580)-RELATED"/>
    <property type="match status" value="1"/>
</dbReference>
<evidence type="ECO:0000259" key="4">
    <source>
        <dbReference type="Pfam" id="PF00891"/>
    </source>
</evidence>
<gene>
    <name evidence="5" type="ORF">G3572_10105</name>
</gene>
<organism evidence="5 6">
    <name type="scientific">Pseudotabrizicola algicola</name>
    <dbReference type="NCBI Taxonomy" id="2709381"/>
    <lineage>
        <taxon>Bacteria</taxon>
        <taxon>Pseudomonadati</taxon>
        <taxon>Pseudomonadota</taxon>
        <taxon>Alphaproteobacteria</taxon>
        <taxon>Rhodobacterales</taxon>
        <taxon>Paracoccaceae</taxon>
        <taxon>Pseudotabrizicola</taxon>
    </lineage>
</organism>